<sequence length="333" mass="34045">MLTSAPVRLARHHGAGGSGPRASSGSPRQLTPSSVPSLPTSSRPLPGTTTSQPLLFQRTLSPCGTAAASGPSTKSLLLPIGLRSAPPAMWPVLSPSQHPVLQATSSSALSPCSSAAASGSSPKSFSLPIGLRSAPPAAWPALSQSQHPVLQATSSSALSPCSTASASGPSPKSLLLPIGLQSAPPAAWPTLSLSQHPFLQATSSSAPSPCNTVAASGPSPKSLPLPIGLRSALSGAGRVARAVTAPRSSDQPLVAFSHQAAFRTRLAVPLRLPVQGSRRSPTSLRAFPHCSAVPIPLRDPSRAIKERISSRPWRSSAFTRLPLLPLRPHTPTP</sequence>
<evidence type="ECO:0000313" key="2">
    <source>
        <dbReference type="EMBL" id="KAJ1088071.1"/>
    </source>
</evidence>
<dbReference type="EMBL" id="JANPWB010000015">
    <property type="protein sequence ID" value="KAJ1088071.1"/>
    <property type="molecule type" value="Genomic_DNA"/>
</dbReference>
<organism evidence="2 3">
    <name type="scientific">Pleurodeles waltl</name>
    <name type="common">Iberian ribbed newt</name>
    <dbReference type="NCBI Taxonomy" id="8319"/>
    <lineage>
        <taxon>Eukaryota</taxon>
        <taxon>Metazoa</taxon>
        <taxon>Chordata</taxon>
        <taxon>Craniata</taxon>
        <taxon>Vertebrata</taxon>
        <taxon>Euteleostomi</taxon>
        <taxon>Amphibia</taxon>
        <taxon>Batrachia</taxon>
        <taxon>Caudata</taxon>
        <taxon>Salamandroidea</taxon>
        <taxon>Salamandridae</taxon>
        <taxon>Pleurodelinae</taxon>
        <taxon>Pleurodeles</taxon>
    </lineage>
</organism>
<dbReference type="AlphaFoldDB" id="A0AAV7L8W8"/>
<evidence type="ECO:0000313" key="3">
    <source>
        <dbReference type="Proteomes" id="UP001066276"/>
    </source>
</evidence>
<protein>
    <submittedName>
        <fullName evidence="2">Uncharacterized protein</fullName>
    </submittedName>
</protein>
<keyword evidence="3" id="KW-1185">Reference proteome</keyword>
<name>A0AAV7L8W8_PLEWA</name>
<dbReference type="Proteomes" id="UP001066276">
    <property type="component" value="Chromosome 11"/>
</dbReference>
<comment type="caution">
    <text evidence="2">The sequence shown here is derived from an EMBL/GenBank/DDBJ whole genome shotgun (WGS) entry which is preliminary data.</text>
</comment>
<accession>A0AAV7L8W8</accession>
<proteinExistence type="predicted"/>
<feature type="compositionally biased region" description="Low complexity" evidence="1">
    <location>
        <begin position="20"/>
        <end position="51"/>
    </location>
</feature>
<gene>
    <name evidence="2" type="ORF">NDU88_001230</name>
</gene>
<evidence type="ECO:0000256" key="1">
    <source>
        <dbReference type="SAM" id="MobiDB-lite"/>
    </source>
</evidence>
<reference evidence="2" key="1">
    <citation type="journal article" date="2022" name="bioRxiv">
        <title>Sequencing and chromosome-scale assembly of the giantPleurodeles waltlgenome.</title>
        <authorList>
            <person name="Brown T."/>
            <person name="Elewa A."/>
            <person name="Iarovenko S."/>
            <person name="Subramanian E."/>
            <person name="Araus A.J."/>
            <person name="Petzold A."/>
            <person name="Susuki M."/>
            <person name="Suzuki K.-i.T."/>
            <person name="Hayashi T."/>
            <person name="Toyoda A."/>
            <person name="Oliveira C."/>
            <person name="Osipova E."/>
            <person name="Leigh N.D."/>
            <person name="Simon A."/>
            <person name="Yun M.H."/>
        </authorList>
    </citation>
    <scope>NUCLEOTIDE SEQUENCE</scope>
    <source>
        <strain evidence="2">20211129_DDA</strain>
        <tissue evidence="2">Liver</tissue>
    </source>
</reference>
<feature type="region of interest" description="Disordered" evidence="1">
    <location>
        <begin position="1"/>
        <end position="54"/>
    </location>
</feature>